<dbReference type="EMBL" id="SGXD01000005">
    <property type="protein sequence ID" value="RZS80189.1"/>
    <property type="molecule type" value="Genomic_DNA"/>
</dbReference>
<protein>
    <submittedName>
        <fullName evidence="1">Uncharacterized protein</fullName>
    </submittedName>
</protein>
<accession>A0A4Q7NBB1</accession>
<organism evidence="1 2">
    <name type="scientific">Motilibacter rhizosphaerae</name>
    <dbReference type="NCBI Taxonomy" id="598652"/>
    <lineage>
        <taxon>Bacteria</taxon>
        <taxon>Bacillati</taxon>
        <taxon>Actinomycetota</taxon>
        <taxon>Actinomycetes</taxon>
        <taxon>Motilibacterales</taxon>
        <taxon>Motilibacteraceae</taxon>
        <taxon>Motilibacter</taxon>
    </lineage>
</organism>
<dbReference type="Proteomes" id="UP000293638">
    <property type="component" value="Unassembled WGS sequence"/>
</dbReference>
<sequence>MVFPFSIKTLSDEVGLNEKSARDNRRIAIDSGWLTSLGSDTWKRERLALSIPFDKWKEFQDCPGTAEIAHGECGHWKGKSELGTLVVPPQSAPYGAPRDPWAELEYYPPSGYYGGADAGLAPY</sequence>
<evidence type="ECO:0000313" key="1">
    <source>
        <dbReference type="EMBL" id="RZS80189.1"/>
    </source>
</evidence>
<evidence type="ECO:0000313" key="2">
    <source>
        <dbReference type="Proteomes" id="UP000293638"/>
    </source>
</evidence>
<gene>
    <name evidence="1" type="ORF">EV189_3671</name>
</gene>
<reference evidence="1 2" key="1">
    <citation type="submission" date="2019-02" db="EMBL/GenBank/DDBJ databases">
        <title>Genomic Encyclopedia of Type Strains, Phase IV (KMG-IV): sequencing the most valuable type-strain genomes for metagenomic binning, comparative biology and taxonomic classification.</title>
        <authorList>
            <person name="Goeker M."/>
        </authorList>
    </citation>
    <scope>NUCLEOTIDE SEQUENCE [LARGE SCALE GENOMIC DNA]</scope>
    <source>
        <strain evidence="1 2">DSM 45622</strain>
    </source>
</reference>
<proteinExistence type="predicted"/>
<comment type="caution">
    <text evidence="1">The sequence shown here is derived from an EMBL/GenBank/DDBJ whole genome shotgun (WGS) entry which is preliminary data.</text>
</comment>
<keyword evidence="2" id="KW-1185">Reference proteome</keyword>
<dbReference type="AlphaFoldDB" id="A0A4Q7NBB1"/>
<name>A0A4Q7NBB1_9ACTN</name>